<dbReference type="EMBL" id="BJWL01000016">
    <property type="protein sequence ID" value="GFZ04071.1"/>
    <property type="molecule type" value="Genomic_DNA"/>
</dbReference>
<keyword evidence="1" id="KW-0812">Transmembrane</keyword>
<keyword evidence="3" id="KW-1185">Reference proteome</keyword>
<evidence type="ECO:0000256" key="1">
    <source>
        <dbReference type="SAM" id="Phobius"/>
    </source>
</evidence>
<comment type="caution">
    <text evidence="2">The sequence shown here is derived from an EMBL/GenBank/DDBJ whole genome shotgun (WGS) entry which is preliminary data.</text>
</comment>
<evidence type="ECO:0000313" key="2">
    <source>
        <dbReference type="EMBL" id="GFZ04071.1"/>
    </source>
</evidence>
<dbReference type="AlphaFoldDB" id="A0A7J0FZE2"/>
<reference evidence="2 3" key="1">
    <citation type="submission" date="2019-07" db="EMBL/GenBank/DDBJ databases">
        <title>De Novo Assembly of kiwifruit Actinidia rufa.</title>
        <authorList>
            <person name="Sugita-Konishi S."/>
            <person name="Sato K."/>
            <person name="Mori E."/>
            <person name="Abe Y."/>
            <person name="Kisaki G."/>
            <person name="Hamano K."/>
            <person name="Suezawa K."/>
            <person name="Otani M."/>
            <person name="Fukuda T."/>
            <person name="Manabe T."/>
            <person name="Gomi K."/>
            <person name="Tabuchi M."/>
            <person name="Akimitsu K."/>
            <person name="Kataoka I."/>
        </authorList>
    </citation>
    <scope>NUCLEOTIDE SEQUENCE [LARGE SCALE GENOMIC DNA]</scope>
    <source>
        <strain evidence="3">cv. Fuchu</strain>
    </source>
</reference>
<organism evidence="2 3">
    <name type="scientific">Actinidia rufa</name>
    <dbReference type="NCBI Taxonomy" id="165716"/>
    <lineage>
        <taxon>Eukaryota</taxon>
        <taxon>Viridiplantae</taxon>
        <taxon>Streptophyta</taxon>
        <taxon>Embryophyta</taxon>
        <taxon>Tracheophyta</taxon>
        <taxon>Spermatophyta</taxon>
        <taxon>Magnoliopsida</taxon>
        <taxon>eudicotyledons</taxon>
        <taxon>Gunneridae</taxon>
        <taxon>Pentapetalae</taxon>
        <taxon>asterids</taxon>
        <taxon>Ericales</taxon>
        <taxon>Actinidiaceae</taxon>
        <taxon>Actinidia</taxon>
    </lineage>
</organism>
<evidence type="ECO:0000313" key="3">
    <source>
        <dbReference type="Proteomes" id="UP000585474"/>
    </source>
</evidence>
<gene>
    <name evidence="2" type="ORF">Acr_16g0006950</name>
</gene>
<dbReference type="PANTHER" id="PTHR37224">
    <property type="entry name" value="OS02G0804400 PROTEIN"/>
    <property type="match status" value="1"/>
</dbReference>
<sequence length="139" mass="15098">MAATATAIEPPKICSSLSAGRQLNRRHNMFPARIAVGVPFLFQSTSFKSSCLVRASEPQRGEVNSSTNAPTVPSHLRVREDLNYLWKLGAGSAVGAAAIKYASVIFPEIARPNILEAMAMVFAPVVTVFLLIRQTRLEK</sequence>
<feature type="transmembrane region" description="Helical" evidence="1">
    <location>
        <begin position="114"/>
        <end position="132"/>
    </location>
</feature>
<protein>
    <submittedName>
        <fullName evidence="2">Uncharacterized protein</fullName>
    </submittedName>
</protein>
<accession>A0A7J0FZE2</accession>
<feature type="transmembrane region" description="Helical" evidence="1">
    <location>
        <begin position="84"/>
        <end position="102"/>
    </location>
</feature>
<keyword evidence="1" id="KW-0472">Membrane</keyword>
<name>A0A7J0FZE2_9ERIC</name>
<proteinExistence type="predicted"/>
<dbReference type="OrthoDB" id="513929at2759"/>
<keyword evidence="1" id="KW-1133">Transmembrane helix</keyword>
<dbReference type="Proteomes" id="UP000585474">
    <property type="component" value="Unassembled WGS sequence"/>
</dbReference>